<gene>
    <name evidence="6" type="ORF">FH966_13895</name>
</gene>
<dbReference type="PANTHER" id="PTHR46233:SF3">
    <property type="entry name" value="HYDROXYACYLGLUTATHIONE HYDROLASE GLOC"/>
    <property type="match status" value="1"/>
</dbReference>
<evidence type="ECO:0000256" key="4">
    <source>
        <dbReference type="ARBA" id="ARBA00022833"/>
    </source>
</evidence>
<keyword evidence="4" id="KW-0862">Zinc</keyword>
<reference evidence="6 7" key="1">
    <citation type="submission" date="2019-07" db="EMBL/GenBank/DDBJ databases">
        <title>Genomic analysis of Lentibacillus sp. NKC851-2.</title>
        <authorList>
            <person name="Oh Y.J."/>
        </authorList>
    </citation>
    <scope>NUCLEOTIDE SEQUENCE [LARGE SCALE GENOMIC DNA]</scope>
    <source>
        <strain evidence="6 7">NKC851-2</strain>
    </source>
</reference>
<comment type="caution">
    <text evidence="6">The sequence shown here is derived from an EMBL/GenBank/DDBJ whole genome shotgun (WGS) entry which is preliminary data.</text>
</comment>
<dbReference type="AlphaFoldDB" id="A0A549YLE5"/>
<keyword evidence="2" id="KW-0479">Metal-binding</keyword>
<dbReference type="SUPFAM" id="SSF56281">
    <property type="entry name" value="Metallo-hydrolase/oxidoreductase"/>
    <property type="match status" value="1"/>
</dbReference>
<dbReference type="InterPro" id="IPR001279">
    <property type="entry name" value="Metallo-B-lactamas"/>
</dbReference>
<evidence type="ECO:0000256" key="2">
    <source>
        <dbReference type="ARBA" id="ARBA00022723"/>
    </source>
</evidence>
<dbReference type="EMBL" id="VJMZ01000001">
    <property type="protein sequence ID" value="TRM12705.1"/>
    <property type="molecule type" value="Genomic_DNA"/>
</dbReference>
<dbReference type="Pfam" id="PF00753">
    <property type="entry name" value="Lactamase_B"/>
    <property type="match status" value="1"/>
</dbReference>
<evidence type="ECO:0000256" key="1">
    <source>
        <dbReference type="ARBA" id="ARBA00001947"/>
    </source>
</evidence>
<accession>A0A549YLE5</accession>
<keyword evidence="3 6" id="KW-0378">Hydrolase</keyword>
<dbReference type="Proteomes" id="UP000319280">
    <property type="component" value="Unassembled WGS sequence"/>
</dbReference>
<sequence>MQIKCIPAGPLSTNCYIVSNRAEALIIDPGGDFETIVNYLNDIGVTPKAILLTHAHFDHIGAVSQLRSYFGSDVYLHANEQSWLEDPVLNGSLTFMGTEITTATAEYSLVPGDLQIGTFSLEVIHTPGHSPGSVSFLFHNASFIVSGDVLFNGGIGRTDLPGGDIKQLEQSIRESLYQLPDVYTVYPGHGPETTIGNEKRKNPFFTL</sequence>
<dbReference type="Gene3D" id="3.60.15.10">
    <property type="entry name" value="Ribonuclease Z/Hydroxyacylglutathione hydrolase-like"/>
    <property type="match status" value="1"/>
</dbReference>
<proteinExistence type="predicted"/>
<evidence type="ECO:0000313" key="6">
    <source>
        <dbReference type="EMBL" id="TRM12705.1"/>
    </source>
</evidence>
<feature type="domain" description="Metallo-beta-lactamase" evidence="5">
    <location>
        <begin position="12"/>
        <end position="189"/>
    </location>
</feature>
<dbReference type="GO" id="GO:0016787">
    <property type="term" value="F:hydrolase activity"/>
    <property type="evidence" value="ECO:0007669"/>
    <property type="project" value="UniProtKB-KW"/>
</dbReference>
<organism evidence="6 7">
    <name type="scientific">Lentibacillus cibarius</name>
    <dbReference type="NCBI Taxonomy" id="2583219"/>
    <lineage>
        <taxon>Bacteria</taxon>
        <taxon>Bacillati</taxon>
        <taxon>Bacillota</taxon>
        <taxon>Bacilli</taxon>
        <taxon>Bacillales</taxon>
        <taxon>Bacillaceae</taxon>
        <taxon>Lentibacillus</taxon>
    </lineage>
</organism>
<dbReference type="InterPro" id="IPR036866">
    <property type="entry name" value="RibonucZ/Hydroxyglut_hydro"/>
</dbReference>
<evidence type="ECO:0000259" key="5">
    <source>
        <dbReference type="SMART" id="SM00849"/>
    </source>
</evidence>
<dbReference type="SMART" id="SM00849">
    <property type="entry name" value="Lactamase_B"/>
    <property type="match status" value="1"/>
</dbReference>
<keyword evidence="7" id="KW-1185">Reference proteome</keyword>
<protein>
    <submittedName>
        <fullName evidence="6">MBL fold metallo-hydrolase</fullName>
    </submittedName>
</protein>
<dbReference type="InterPro" id="IPR051453">
    <property type="entry name" value="MBL_Glyoxalase_II"/>
</dbReference>
<dbReference type="GO" id="GO:0046872">
    <property type="term" value="F:metal ion binding"/>
    <property type="evidence" value="ECO:0007669"/>
    <property type="project" value="UniProtKB-KW"/>
</dbReference>
<dbReference type="CDD" id="cd06262">
    <property type="entry name" value="metallo-hydrolase-like_MBL-fold"/>
    <property type="match status" value="1"/>
</dbReference>
<dbReference type="RefSeq" id="WP_142791647.1">
    <property type="nucleotide sequence ID" value="NZ_VJMZ01000001.1"/>
</dbReference>
<comment type="cofactor">
    <cofactor evidence="1">
        <name>Zn(2+)</name>
        <dbReference type="ChEBI" id="CHEBI:29105"/>
    </cofactor>
</comment>
<dbReference type="PANTHER" id="PTHR46233">
    <property type="entry name" value="HYDROXYACYLGLUTATHIONE HYDROLASE GLOC"/>
    <property type="match status" value="1"/>
</dbReference>
<name>A0A549YLE5_9BACI</name>
<evidence type="ECO:0000313" key="7">
    <source>
        <dbReference type="Proteomes" id="UP000319280"/>
    </source>
</evidence>
<evidence type="ECO:0000256" key="3">
    <source>
        <dbReference type="ARBA" id="ARBA00022801"/>
    </source>
</evidence>